<protein>
    <submittedName>
        <fullName evidence="10">Flagellar L-ring protein</fullName>
    </submittedName>
</protein>
<dbReference type="AlphaFoldDB" id="A0A139BXS6"/>
<evidence type="ECO:0000256" key="4">
    <source>
        <dbReference type="ARBA" id="ARBA00006929"/>
    </source>
</evidence>
<keyword evidence="7" id="KW-0975">Bacterial flagellum</keyword>
<dbReference type="Proteomes" id="UP000070578">
    <property type="component" value="Unassembled WGS sequence"/>
</dbReference>
<evidence type="ECO:0000256" key="1">
    <source>
        <dbReference type="ARBA" id="ARBA00002591"/>
    </source>
</evidence>
<dbReference type="GO" id="GO:0009427">
    <property type="term" value="C:bacterial-type flagellum basal body, distal rod, L ring"/>
    <property type="evidence" value="ECO:0007669"/>
    <property type="project" value="InterPro"/>
</dbReference>
<reference evidence="10 11" key="2">
    <citation type="submission" date="2016-03" db="EMBL/GenBank/DDBJ databases">
        <title>New uncultured bacterium of the family Gallionellaceae from acid mine drainage: description and reconstruction of genome based on metagenomic analysis of microbial community.</title>
        <authorList>
            <person name="Kadnikov V."/>
            <person name="Ivasenko D."/>
            <person name="Beletsky A."/>
            <person name="Mardanov A."/>
            <person name="Danilova E."/>
            <person name="Pimenov N."/>
            <person name="Karnachuk O."/>
            <person name="Ravin N."/>
        </authorList>
    </citation>
    <scope>NUCLEOTIDE SEQUENCE [LARGE SCALE GENOMIC DNA]</scope>
    <source>
        <strain evidence="10">ShG14-8</strain>
    </source>
</reference>
<keyword evidence="5" id="KW-0732">Signal</keyword>
<keyword evidence="10" id="KW-0282">Flagellum</keyword>
<dbReference type="PRINTS" id="PR01008">
    <property type="entry name" value="FLGLRINGFLGH"/>
</dbReference>
<dbReference type="Pfam" id="PF02107">
    <property type="entry name" value="FlgH"/>
    <property type="match status" value="1"/>
</dbReference>
<reference evidence="10 11" key="1">
    <citation type="submission" date="2016-02" db="EMBL/GenBank/DDBJ databases">
        <authorList>
            <person name="Wen L."/>
            <person name="He K."/>
            <person name="Yang H."/>
        </authorList>
    </citation>
    <scope>NUCLEOTIDE SEQUENCE [LARGE SCALE GENOMIC DNA]</scope>
    <source>
        <strain evidence="10">ShG14-8</strain>
    </source>
</reference>
<dbReference type="PATRIC" id="fig|1796491.3.peg.133"/>
<evidence type="ECO:0000256" key="3">
    <source>
        <dbReference type="ARBA" id="ARBA00004442"/>
    </source>
</evidence>
<evidence type="ECO:0000313" key="10">
    <source>
        <dbReference type="EMBL" id="KXS33733.1"/>
    </source>
</evidence>
<accession>A0A139BXS6</accession>
<feature type="compositionally biased region" description="Low complexity" evidence="9">
    <location>
        <begin position="71"/>
        <end position="93"/>
    </location>
</feature>
<evidence type="ECO:0000256" key="9">
    <source>
        <dbReference type="SAM" id="MobiDB-lite"/>
    </source>
</evidence>
<name>A0A139BXS6_9PROT</name>
<evidence type="ECO:0000256" key="8">
    <source>
        <dbReference type="ARBA" id="ARBA00023237"/>
    </source>
</evidence>
<sequence>MVGALVVLAGCSMTPPTRIQQPMSAKPPAKILAATSDGGIFHAGVNERPLFEDQRARNVGDILTVSLVEQTTGSRQASGGSTSTSSANSSTPSITRGAASLLNPFAISGSSKNSSANTGVGAASESLNGTITVTVIEVLGNGNLLVSGEKQVALNHSDEFIRFSGVVNPVTISSNVVLSTQISDVHLEYKNAGEMSEVMNDTKSLGFLGRFFKSVLPF</sequence>
<organism evidence="10 11">
    <name type="scientific">Candidatus Gallionella acididurans</name>
    <dbReference type="NCBI Taxonomy" id="1796491"/>
    <lineage>
        <taxon>Bacteria</taxon>
        <taxon>Pseudomonadati</taxon>
        <taxon>Pseudomonadota</taxon>
        <taxon>Betaproteobacteria</taxon>
        <taxon>Nitrosomonadales</taxon>
        <taxon>Gallionellaceae</taxon>
        <taxon>Gallionella</taxon>
    </lineage>
</organism>
<keyword evidence="10" id="KW-0966">Cell projection</keyword>
<keyword evidence="8" id="KW-0998">Cell outer membrane</keyword>
<evidence type="ECO:0000256" key="2">
    <source>
        <dbReference type="ARBA" id="ARBA00004117"/>
    </source>
</evidence>
<dbReference type="PANTHER" id="PTHR34933">
    <property type="entry name" value="FLAGELLAR L-RING PROTEIN"/>
    <property type="match status" value="1"/>
</dbReference>
<dbReference type="GO" id="GO:0071973">
    <property type="term" value="P:bacterial-type flagellum-dependent cell motility"/>
    <property type="evidence" value="ECO:0007669"/>
    <property type="project" value="InterPro"/>
</dbReference>
<proteinExistence type="inferred from homology"/>
<comment type="caution">
    <text evidence="10">The sequence shown here is derived from an EMBL/GenBank/DDBJ whole genome shotgun (WGS) entry which is preliminary data.</text>
</comment>
<evidence type="ECO:0000313" key="11">
    <source>
        <dbReference type="Proteomes" id="UP000070578"/>
    </source>
</evidence>
<evidence type="ECO:0000256" key="5">
    <source>
        <dbReference type="ARBA" id="ARBA00022729"/>
    </source>
</evidence>
<dbReference type="InterPro" id="IPR000527">
    <property type="entry name" value="Flag_Lring"/>
</dbReference>
<keyword evidence="10" id="KW-0969">Cilium</keyword>
<dbReference type="EMBL" id="LSLI01000002">
    <property type="protein sequence ID" value="KXS33733.1"/>
    <property type="molecule type" value="Genomic_DNA"/>
</dbReference>
<evidence type="ECO:0000256" key="7">
    <source>
        <dbReference type="ARBA" id="ARBA00023143"/>
    </source>
</evidence>
<comment type="function">
    <text evidence="1">Assembles around the rod to form the L-ring and probably protects the motor/basal body from shearing forces during rotation.</text>
</comment>
<keyword evidence="6" id="KW-0472">Membrane</keyword>
<evidence type="ECO:0000256" key="6">
    <source>
        <dbReference type="ARBA" id="ARBA00023136"/>
    </source>
</evidence>
<dbReference type="PANTHER" id="PTHR34933:SF1">
    <property type="entry name" value="FLAGELLAR L-RING PROTEIN"/>
    <property type="match status" value="1"/>
</dbReference>
<feature type="region of interest" description="Disordered" evidence="9">
    <location>
        <begin position="70"/>
        <end position="93"/>
    </location>
</feature>
<gene>
    <name evidence="10" type="ORF">AWT59_0123</name>
</gene>
<comment type="similarity">
    <text evidence="4">Belongs to the FlgH family.</text>
</comment>
<dbReference type="GO" id="GO:0009279">
    <property type="term" value="C:cell outer membrane"/>
    <property type="evidence" value="ECO:0007669"/>
    <property type="project" value="UniProtKB-SubCell"/>
</dbReference>
<comment type="subcellular location">
    <subcellularLocation>
        <location evidence="2">Bacterial flagellum basal body</location>
    </subcellularLocation>
    <subcellularLocation>
        <location evidence="3">Cell outer membrane</location>
    </subcellularLocation>
</comment>
<dbReference type="GO" id="GO:0003774">
    <property type="term" value="F:cytoskeletal motor activity"/>
    <property type="evidence" value="ECO:0007669"/>
    <property type="project" value="InterPro"/>
</dbReference>